<dbReference type="InterPro" id="IPR000620">
    <property type="entry name" value="EamA_dom"/>
</dbReference>
<feature type="transmembrane region" description="Helical" evidence="5">
    <location>
        <begin position="33"/>
        <end position="52"/>
    </location>
</feature>
<sequence length="247" mass="27593">MNSSVEKYSVYQTFKLSCIFSVIWFLSNYFQNASLSLTNVSSLFTLIFGVMARTEKFNYIKFAGVLVSLFGVIFVSKADHGVSDDIGNSPILGDILSLCGSILYGFYTVLLKKKIPDEDKVDPMLFFGFVGLINTICLLPLFPLFHILGIESFSFAEFDKDIWKILFINAFIGSFISDCLWLYAVILTSAVLVTVGLSLTIPFALIGDIFFKGTEANIHHFIGATLVIIGFLFVNLEKQILKLFKKS</sequence>
<feature type="transmembrane region" description="Helical" evidence="5">
    <location>
        <begin position="59"/>
        <end position="78"/>
    </location>
</feature>
<gene>
    <name evidence="7" type="ORF">BCR36DRAFT_398090</name>
</gene>
<comment type="caution">
    <text evidence="7">The sequence shown here is derived from an EMBL/GenBank/DDBJ whole genome shotgun (WGS) entry which is preliminary data.</text>
</comment>
<feature type="transmembrane region" description="Helical" evidence="5">
    <location>
        <begin position="217"/>
        <end position="236"/>
    </location>
</feature>
<evidence type="ECO:0000256" key="5">
    <source>
        <dbReference type="SAM" id="Phobius"/>
    </source>
</evidence>
<organism evidence="7 8">
    <name type="scientific">Piromyces finnis</name>
    <dbReference type="NCBI Taxonomy" id="1754191"/>
    <lineage>
        <taxon>Eukaryota</taxon>
        <taxon>Fungi</taxon>
        <taxon>Fungi incertae sedis</taxon>
        <taxon>Chytridiomycota</taxon>
        <taxon>Chytridiomycota incertae sedis</taxon>
        <taxon>Neocallimastigomycetes</taxon>
        <taxon>Neocallimastigales</taxon>
        <taxon>Neocallimastigaceae</taxon>
        <taxon>Piromyces</taxon>
    </lineage>
</organism>
<feature type="transmembrane region" description="Helical" evidence="5">
    <location>
        <begin position="190"/>
        <end position="211"/>
    </location>
</feature>
<dbReference type="OrthoDB" id="1436450at2759"/>
<feature type="domain" description="EamA" evidence="6">
    <location>
        <begin position="92"/>
        <end position="235"/>
    </location>
</feature>
<dbReference type="Pfam" id="PF00892">
    <property type="entry name" value="EamA"/>
    <property type="match status" value="1"/>
</dbReference>
<dbReference type="SUPFAM" id="SSF103481">
    <property type="entry name" value="Multidrug resistance efflux transporter EmrE"/>
    <property type="match status" value="2"/>
</dbReference>
<name>A0A1Y1V7U1_9FUNG</name>
<keyword evidence="3 5" id="KW-1133">Transmembrane helix</keyword>
<protein>
    <recommendedName>
        <fullName evidence="6">EamA domain-containing protein</fullName>
    </recommendedName>
</protein>
<dbReference type="PANTHER" id="PTHR23051">
    <property type="entry name" value="SOLUTE CARRIER FAMILY 35, MEMBER F5"/>
    <property type="match status" value="1"/>
</dbReference>
<comment type="subcellular location">
    <subcellularLocation>
        <location evidence="1">Membrane</location>
        <topology evidence="1">Multi-pass membrane protein</topology>
    </subcellularLocation>
</comment>
<evidence type="ECO:0000313" key="7">
    <source>
        <dbReference type="EMBL" id="ORX48661.1"/>
    </source>
</evidence>
<dbReference type="AlphaFoldDB" id="A0A1Y1V7U1"/>
<dbReference type="Proteomes" id="UP000193719">
    <property type="component" value="Unassembled WGS sequence"/>
</dbReference>
<evidence type="ECO:0000313" key="8">
    <source>
        <dbReference type="Proteomes" id="UP000193719"/>
    </source>
</evidence>
<dbReference type="EMBL" id="MCFH01000026">
    <property type="protein sequence ID" value="ORX48661.1"/>
    <property type="molecule type" value="Genomic_DNA"/>
</dbReference>
<evidence type="ECO:0000256" key="2">
    <source>
        <dbReference type="ARBA" id="ARBA00022692"/>
    </source>
</evidence>
<evidence type="ECO:0000259" key="6">
    <source>
        <dbReference type="Pfam" id="PF00892"/>
    </source>
</evidence>
<dbReference type="PANTHER" id="PTHR23051:SF0">
    <property type="entry name" value="SOLUTE CARRIER FAMILY 35 MEMBER F5"/>
    <property type="match status" value="1"/>
</dbReference>
<evidence type="ECO:0000256" key="3">
    <source>
        <dbReference type="ARBA" id="ARBA00022989"/>
    </source>
</evidence>
<feature type="transmembrane region" description="Helical" evidence="5">
    <location>
        <begin position="123"/>
        <end position="142"/>
    </location>
</feature>
<dbReference type="InterPro" id="IPR037185">
    <property type="entry name" value="EmrE-like"/>
</dbReference>
<feature type="transmembrane region" description="Helical" evidence="5">
    <location>
        <begin position="162"/>
        <end position="183"/>
    </location>
</feature>
<evidence type="ECO:0000256" key="1">
    <source>
        <dbReference type="ARBA" id="ARBA00004141"/>
    </source>
</evidence>
<proteinExistence type="predicted"/>
<keyword evidence="4 5" id="KW-0472">Membrane</keyword>
<reference evidence="7 8" key="1">
    <citation type="submission" date="2016-08" db="EMBL/GenBank/DDBJ databases">
        <title>Genomes of anaerobic fungi encode conserved fungal cellulosomes for biomass hydrolysis.</title>
        <authorList>
            <consortium name="DOE Joint Genome Institute"/>
            <person name="Haitjema C.H."/>
            <person name="Gilmore S.P."/>
            <person name="Henske J.K."/>
            <person name="Solomon K.V."/>
            <person name="De Groot R."/>
            <person name="Kuo A."/>
            <person name="Mondo S.J."/>
            <person name="Salamov A.A."/>
            <person name="Labutti K."/>
            <person name="Zhao Z."/>
            <person name="Chiniquy J."/>
            <person name="Barry K."/>
            <person name="Brewer H.M."/>
            <person name="Purvine S.O."/>
            <person name="Wright A.T."/>
            <person name="Boxma B."/>
            <person name="Van Alen T."/>
            <person name="Hackstein J.H."/>
            <person name="Baker S.E."/>
            <person name="Grigoriev I.V."/>
            <person name="O'Malley M.A."/>
        </authorList>
    </citation>
    <scope>NUCLEOTIDE SEQUENCE [LARGE SCALE GENOMIC DNA]</scope>
    <source>
        <strain evidence="8">finn</strain>
    </source>
</reference>
<dbReference type="GO" id="GO:0000329">
    <property type="term" value="C:fungal-type vacuole membrane"/>
    <property type="evidence" value="ECO:0007669"/>
    <property type="project" value="TreeGrafter"/>
</dbReference>
<evidence type="ECO:0000256" key="4">
    <source>
        <dbReference type="ARBA" id="ARBA00023136"/>
    </source>
</evidence>
<dbReference type="STRING" id="1754191.A0A1Y1V7U1"/>
<keyword evidence="2 5" id="KW-0812">Transmembrane</keyword>
<accession>A0A1Y1V7U1</accession>
<feature type="transmembrane region" description="Helical" evidence="5">
    <location>
        <begin position="90"/>
        <end position="111"/>
    </location>
</feature>
<keyword evidence="8" id="KW-1185">Reference proteome</keyword>
<reference evidence="7 8" key="2">
    <citation type="submission" date="2016-08" db="EMBL/GenBank/DDBJ databases">
        <title>Pervasive Adenine N6-methylation of Active Genes in Fungi.</title>
        <authorList>
            <consortium name="DOE Joint Genome Institute"/>
            <person name="Mondo S.J."/>
            <person name="Dannebaum R.O."/>
            <person name="Kuo R.C."/>
            <person name="Labutti K."/>
            <person name="Haridas S."/>
            <person name="Kuo A."/>
            <person name="Salamov A."/>
            <person name="Ahrendt S.R."/>
            <person name="Lipzen A."/>
            <person name="Sullivan W."/>
            <person name="Andreopoulos W.B."/>
            <person name="Clum A."/>
            <person name="Lindquist E."/>
            <person name="Daum C."/>
            <person name="Ramamoorthy G.K."/>
            <person name="Gryganskyi A."/>
            <person name="Culley D."/>
            <person name="Magnuson J.K."/>
            <person name="James T.Y."/>
            <person name="O'Malley M.A."/>
            <person name="Stajich J.E."/>
            <person name="Spatafora J.W."/>
            <person name="Visel A."/>
            <person name="Grigoriev I.V."/>
        </authorList>
    </citation>
    <scope>NUCLEOTIDE SEQUENCE [LARGE SCALE GENOMIC DNA]</scope>
    <source>
        <strain evidence="8">finn</strain>
    </source>
</reference>